<accession>A0A7Y6UPQ3</accession>
<comment type="caution">
    <text evidence="2">The sequence shown here is derived from an EMBL/GenBank/DDBJ whole genome shotgun (WGS) entry which is preliminary data.</text>
</comment>
<organism evidence="2 3">
    <name type="scientific">Ensifer oleiphilus</name>
    <dbReference type="NCBI Taxonomy" id="2742698"/>
    <lineage>
        <taxon>Bacteria</taxon>
        <taxon>Pseudomonadati</taxon>
        <taxon>Pseudomonadota</taxon>
        <taxon>Alphaproteobacteria</taxon>
        <taxon>Hyphomicrobiales</taxon>
        <taxon>Rhizobiaceae</taxon>
        <taxon>Sinorhizobium/Ensifer group</taxon>
        <taxon>Ensifer</taxon>
    </lineage>
</organism>
<evidence type="ECO:0000313" key="3">
    <source>
        <dbReference type="Proteomes" id="UP000520198"/>
    </source>
</evidence>
<feature type="region of interest" description="Disordered" evidence="1">
    <location>
        <begin position="20"/>
        <end position="47"/>
    </location>
</feature>
<reference evidence="2 3" key="1">
    <citation type="submission" date="2020-06" db="EMBL/GenBank/DDBJ databases">
        <authorList>
            <person name="Grouzdev D.S."/>
        </authorList>
    </citation>
    <scope>NUCLEOTIDE SEQUENCE [LARGE SCALE GENOMIC DNA]</scope>
    <source>
        <strain evidence="2 3">HO-A22</strain>
    </source>
</reference>
<name>A0A7Y6UPQ3_9HYPH</name>
<evidence type="ECO:0000256" key="1">
    <source>
        <dbReference type="SAM" id="MobiDB-lite"/>
    </source>
</evidence>
<feature type="compositionally biased region" description="Basic and acidic residues" evidence="1">
    <location>
        <begin position="37"/>
        <end position="47"/>
    </location>
</feature>
<dbReference type="Proteomes" id="UP000520198">
    <property type="component" value="Unassembled WGS sequence"/>
</dbReference>
<proteinExistence type="predicted"/>
<evidence type="ECO:0000313" key="2">
    <source>
        <dbReference type="EMBL" id="NVD41324.1"/>
    </source>
</evidence>
<gene>
    <name evidence="2" type="ORF">HT585_20825</name>
</gene>
<dbReference type="RefSeq" id="WP_176354753.1">
    <property type="nucleotide sequence ID" value="NZ_JABWDU010000005.1"/>
</dbReference>
<dbReference type="AlphaFoldDB" id="A0A7Y6UPQ3"/>
<protein>
    <submittedName>
        <fullName evidence="2">Uncharacterized protein</fullName>
    </submittedName>
</protein>
<dbReference type="EMBL" id="JABWDU010000005">
    <property type="protein sequence ID" value="NVD41324.1"/>
    <property type="molecule type" value="Genomic_DNA"/>
</dbReference>
<sequence>MTNVRRLRPMPAIAVEHDEGKRLRQAGGEAGLSKKVKGADDGRPHHPWRSEVYDLQMMAKIAVTLVDEVFRNILAMEDLHETQFRDQLGFDELCFQVHAMRNAAEALQAN</sequence>
<keyword evidence="3" id="KW-1185">Reference proteome</keyword>